<dbReference type="Proteomes" id="UP000722750">
    <property type="component" value="Unassembled WGS sequence"/>
</dbReference>
<reference evidence="1" key="1">
    <citation type="journal article" date="2021" name="ISME J.">
        <title>Fine-scale metabolic discontinuity in a stratified prokaryote microbiome of a Red Sea deep halocline.</title>
        <authorList>
            <person name="Michoud G."/>
            <person name="Ngugi D.K."/>
            <person name="Barozzi A."/>
            <person name="Merlino G."/>
            <person name="Calleja M.L."/>
            <person name="Delgado-Huertas A."/>
            <person name="Moran X.A.G."/>
            <person name="Daffonchio D."/>
        </authorList>
    </citation>
    <scope>NUCLEOTIDE SEQUENCE</scope>
    <source>
        <strain evidence="1">SuakinDeep_MAG55_1</strain>
    </source>
</reference>
<dbReference type="EMBL" id="JAANXD010000024">
    <property type="protein sequence ID" value="MBS1257403.1"/>
    <property type="molecule type" value="Genomic_DNA"/>
</dbReference>
<organism evidence="1 2">
    <name type="scientific">Candidatus Scalindua arabica</name>
    <dbReference type="NCBI Taxonomy" id="1127984"/>
    <lineage>
        <taxon>Bacteria</taxon>
        <taxon>Pseudomonadati</taxon>
        <taxon>Planctomycetota</taxon>
        <taxon>Candidatus Brocadiia</taxon>
        <taxon>Candidatus Brocadiales</taxon>
        <taxon>Candidatus Scalinduaceae</taxon>
        <taxon>Candidatus Scalindua</taxon>
    </lineage>
</organism>
<dbReference type="AlphaFoldDB" id="A0A941W0F5"/>
<evidence type="ECO:0000313" key="1">
    <source>
        <dbReference type="EMBL" id="MBS1257403.1"/>
    </source>
</evidence>
<gene>
    <name evidence="1" type="ORF">MAG551_00445</name>
</gene>
<comment type="caution">
    <text evidence="1">The sequence shown here is derived from an EMBL/GenBank/DDBJ whole genome shotgun (WGS) entry which is preliminary data.</text>
</comment>
<sequence length="120" mass="13174">MMTGDRVPDRRADKRLDRSFQITLPGHKGETVNHISSTGVYFEVIANDIEAFSPGMTIPVQINASSIIPGISTREINLNGSGSVVRYDIKGTTNHGNRLGVAMRFDDKLDLQMGLSQRSL</sequence>
<protein>
    <submittedName>
        <fullName evidence="1">Uncharacterized protein</fullName>
    </submittedName>
</protein>
<name>A0A941W0F5_9BACT</name>
<proteinExistence type="predicted"/>
<accession>A0A941W0F5</accession>
<evidence type="ECO:0000313" key="2">
    <source>
        <dbReference type="Proteomes" id="UP000722750"/>
    </source>
</evidence>